<protein>
    <recommendedName>
        <fullName evidence="3">PIN domain-containing protein</fullName>
    </recommendedName>
</protein>
<evidence type="ECO:0000313" key="1">
    <source>
        <dbReference type="EMBL" id="MFD2869271.1"/>
    </source>
</evidence>
<reference evidence="2" key="1">
    <citation type="journal article" date="2019" name="Int. J. Syst. Evol. Microbiol.">
        <title>The Global Catalogue of Microorganisms (GCM) 10K type strain sequencing project: providing services to taxonomists for standard genome sequencing and annotation.</title>
        <authorList>
            <consortium name="The Broad Institute Genomics Platform"/>
            <consortium name="The Broad Institute Genome Sequencing Center for Infectious Disease"/>
            <person name="Wu L."/>
            <person name="Ma J."/>
        </authorList>
    </citation>
    <scope>NUCLEOTIDE SEQUENCE [LARGE SCALE GENOMIC DNA]</scope>
    <source>
        <strain evidence="2">KCTC 33522</strain>
    </source>
</reference>
<comment type="caution">
    <text evidence="1">The sequence shown here is derived from an EMBL/GenBank/DDBJ whole genome shotgun (WGS) entry which is preliminary data.</text>
</comment>
<sequence length="44" mass="5327">MNKRQGKVFIDTNILLHADMYQHDTIFDWIDALYEEVSIHQMVF</sequence>
<gene>
    <name evidence="1" type="ORF">ACFSY7_12320</name>
</gene>
<dbReference type="RefSeq" id="WP_380148054.1">
    <property type="nucleotide sequence ID" value="NZ_JBHUOR010000109.1"/>
</dbReference>
<keyword evidence="2" id="KW-1185">Reference proteome</keyword>
<name>A0ABW5Y1X0_9BACL</name>
<evidence type="ECO:0008006" key="3">
    <source>
        <dbReference type="Google" id="ProtNLM"/>
    </source>
</evidence>
<dbReference type="EMBL" id="JBHUOR010000109">
    <property type="protein sequence ID" value="MFD2869271.1"/>
    <property type="molecule type" value="Genomic_DNA"/>
</dbReference>
<dbReference type="Proteomes" id="UP001597568">
    <property type="component" value="Unassembled WGS sequence"/>
</dbReference>
<organism evidence="1 2">
    <name type="scientific">Kurthia populi</name>
    <dbReference type="NCBI Taxonomy" id="1562132"/>
    <lineage>
        <taxon>Bacteria</taxon>
        <taxon>Bacillati</taxon>
        <taxon>Bacillota</taxon>
        <taxon>Bacilli</taxon>
        <taxon>Bacillales</taxon>
        <taxon>Caryophanaceae</taxon>
        <taxon>Kurthia</taxon>
    </lineage>
</organism>
<proteinExistence type="predicted"/>
<evidence type="ECO:0000313" key="2">
    <source>
        <dbReference type="Proteomes" id="UP001597568"/>
    </source>
</evidence>
<accession>A0ABW5Y1X0</accession>